<dbReference type="GO" id="GO:0006281">
    <property type="term" value="P:DNA repair"/>
    <property type="evidence" value="ECO:0007669"/>
    <property type="project" value="InterPro"/>
</dbReference>
<dbReference type="Pfam" id="PF25812">
    <property type="entry name" value="RAD24_helical"/>
    <property type="match status" value="1"/>
</dbReference>
<dbReference type="GO" id="GO:0003689">
    <property type="term" value="F:DNA clamp loader activity"/>
    <property type="evidence" value="ECO:0007669"/>
    <property type="project" value="TreeGrafter"/>
</dbReference>
<dbReference type="GO" id="GO:0033314">
    <property type="term" value="P:mitotic DNA replication checkpoint signaling"/>
    <property type="evidence" value="ECO:0007669"/>
    <property type="project" value="TreeGrafter"/>
</dbReference>
<dbReference type="GO" id="GO:0005634">
    <property type="term" value="C:nucleus"/>
    <property type="evidence" value="ECO:0007669"/>
    <property type="project" value="UniProtKB-SubCell"/>
</dbReference>
<dbReference type="EMBL" id="JAAAJB010000548">
    <property type="protein sequence ID" value="KAG0253951.1"/>
    <property type="molecule type" value="Genomic_DNA"/>
</dbReference>
<evidence type="ECO:0000313" key="9">
    <source>
        <dbReference type="EMBL" id="KAG0253951.1"/>
    </source>
</evidence>
<feature type="region of interest" description="Disordered" evidence="7">
    <location>
        <begin position="350"/>
        <end position="424"/>
    </location>
</feature>
<feature type="compositionally biased region" description="Low complexity" evidence="7">
    <location>
        <begin position="350"/>
        <end position="361"/>
    </location>
</feature>
<keyword evidence="6" id="KW-0131">Cell cycle</keyword>
<feature type="compositionally biased region" description="Acidic residues" evidence="7">
    <location>
        <begin position="411"/>
        <end position="424"/>
    </location>
</feature>
<dbReference type="PANTHER" id="PTHR12172:SF0">
    <property type="entry name" value="CELL CYCLE CHECKPOINT PROTEIN RAD17"/>
    <property type="match status" value="1"/>
</dbReference>
<feature type="compositionally biased region" description="Polar residues" evidence="7">
    <location>
        <begin position="398"/>
        <end position="408"/>
    </location>
</feature>
<keyword evidence="4" id="KW-0067">ATP-binding</keyword>
<sequence length="424" mass="46778">MLPKHVLDLSQQCDEIKFNPIARTIMMKAIKRVVKDEFASSRTRRPTDDELEQLYTLHNGDVRAMLNSLQFYCILPTKKRQHRDDSESGSTDALERDSSLGLFHAAGKVLYNKRDWQSFVPHGDTLLPVHTRWMSRPPMPFNPEMELIDKLPVEPDLFGLMLHQNYPHHQTDIGECSIAAEYLSLSDLFSQRAGLENVHMTPYSTSIAIRGVLVAPKGPGRMPQDRKQWWPELLSVNRSKRETEQSFNDFAACLIGEADRSYATGSISGPGVLQKSLLRHEIAPALACIYKSNPYHAFFRDFPHDKKSFLRNEVGVFGLGKGIHKRKVGEHETGLEDQVAEAAAAAVATTTSSSSSQVGADQSGGGSSLVGGPAATGSLSSFGSRSSSGAPSRPTPQRARSTPFTSTMLVGEEDPIEGFSDDEY</sequence>
<evidence type="ECO:0000259" key="8">
    <source>
        <dbReference type="Pfam" id="PF25812"/>
    </source>
</evidence>
<evidence type="ECO:0000256" key="3">
    <source>
        <dbReference type="ARBA" id="ARBA00022763"/>
    </source>
</evidence>
<keyword evidence="3" id="KW-0227">DNA damage</keyword>
<dbReference type="InterPro" id="IPR004582">
    <property type="entry name" value="Checkpoint_prot_Rad17_Rad24"/>
</dbReference>
<dbReference type="InterPro" id="IPR057927">
    <property type="entry name" value="RAD24-like_helical"/>
</dbReference>
<evidence type="ECO:0000256" key="7">
    <source>
        <dbReference type="SAM" id="MobiDB-lite"/>
    </source>
</evidence>
<dbReference type="AlphaFoldDB" id="A0A9P6PVM4"/>
<accession>A0A9P6PVM4</accession>
<dbReference type="GO" id="GO:0005524">
    <property type="term" value="F:ATP binding"/>
    <property type="evidence" value="ECO:0007669"/>
    <property type="project" value="UniProtKB-KW"/>
</dbReference>
<organism evidence="9 10">
    <name type="scientific">Actinomortierella ambigua</name>
    <dbReference type="NCBI Taxonomy" id="1343610"/>
    <lineage>
        <taxon>Eukaryota</taxon>
        <taxon>Fungi</taxon>
        <taxon>Fungi incertae sedis</taxon>
        <taxon>Mucoromycota</taxon>
        <taxon>Mortierellomycotina</taxon>
        <taxon>Mortierellomycetes</taxon>
        <taxon>Mortierellales</taxon>
        <taxon>Mortierellaceae</taxon>
        <taxon>Actinomortierella</taxon>
    </lineage>
</organism>
<proteinExistence type="predicted"/>
<gene>
    <name evidence="9" type="primary">RAD17</name>
    <name evidence="9" type="ORF">DFQ27_007117</name>
</gene>
<protein>
    <submittedName>
        <fullName evidence="9">Cell cycle checkpoint protein rad17</fullName>
    </submittedName>
</protein>
<evidence type="ECO:0000256" key="5">
    <source>
        <dbReference type="ARBA" id="ARBA00023242"/>
    </source>
</evidence>
<dbReference type="GO" id="GO:0000077">
    <property type="term" value="P:DNA damage checkpoint signaling"/>
    <property type="evidence" value="ECO:0007669"/>
    <property type="project" value="TreeGrafter"/>
</dbReference>
<evidence type="ECO:0000256" key="4">
    <source>
        <dbReference type="ARBA" id="ARBA00022840"/>
    </source>
</evidence>
<comment type="caution">
    <text evidence="9">The sequence shown here is derived from an EMBL/GenBank/DDBJ whole genome shotgun (WGS) entry which is preliminary data.</text>
</comment>
<evidence type="ECO:0000313" key="10">
    <source>
        <dbReference type="Proteomes" id="UP000807716"/>
    </source>
</evidence>
<evidence type="ECO:0000256" key="2">
    <source>
        <dbReference type="ARBA" id="ARBA00022741"/>
    </source>
</evidence>
<keyword evidence="10" id="KW-1185">Reference proteome</keyword>
<dbReference type="Proteomes" id="UP000807716">
    <property type="component" value="Unassembled WGS sequence"/>
</dbReference>
<feature type="domain" description="Checkpoint protein RAD24-like helical bundle" evidence="8">
    <location>
        <begin position="98"/>
        <end position="193"/>
    </location>
</feature>
<reference evidence="9" key="1">
    <citation type="journal article" date="2020" name="Fungal Divers.">
        <title>Resolving the Mortierellaceae phylogeny through synthesis of multi-gene phylogenetics and phylogenomics.</title>
        <authorList>
            <person name="Vandepol N."/>
            <person name="Liber J."/>
            <person name="Desiro A."/>
            <person name="Na H."/>
            <person name="Kennedy M."/>
            <person name="Barry K."/>
            <person name="Grigoriev I.V."/>
            <person name="Miller A.N."/>
            <person name="O'Donnell K."/>
            <person name="Stajich J.E."/>
            <person name="Bonito G."/>
        </authorList>
    </citation>
    <scope>NUCLEOTIDE SEQUENCE</scope>
    <source>
        <strain evidence="9">BC1065</strain>
    </source>
</reference>
<keyword evidence="5" id="KW-0539">Nucleus</keyword>
<keyword evidence="2" id="KW-0547">Nucleotide-binding</keyword>
<comment type="subcellular location">
    <subcellularLocation>
        <location evidence="1">Nucleus</location>
    </subcellularLocation>
</comment>
<dbReference type="PANTHER" id="PTHR12172">
    <property type="entry name" value="CELL CYCLE CHECKPOINT PROTEIN RAD17"/>
    <property type="match status" value="1"/>
</dbReference>
<feature type="compositionally biased region" description="Low complexity" evidence="7">
    <location>
        <begin position="377"/>
        <end position="392"/>
    </location>
</feature>
<dbReference type="OrthoDB" id="10265971at2759"/>
<evidence type="ECO:0000256" key="6">
    <source>
        <dbReference type="ARBA" id="ARBA00023306"/>
    </source>
</evidence>
<dbReference type="GO" id="GO:0003682">
    <property type="term" value="F:chromatin binding"/>
    <property type="evidence" value="ECO:0007669"/>
    <property type="project" value="TreeGrafter"/>
</dbReference>
<name>A0A9P6PVM4_9FUNG</name>
<evidence type="ECO:0000256" key="1">
    <source>
        <dbReference type="ARBA" id="ARBA00004123"/>
    </source>
</evidence>